<accession>A0A6J4U550</accession>
<dbReference type="AlphaFoldDB" id="A0A6J4U550"/>
<protein>
    <submittedName>
        <fullName evidence="2">Small multidrug resistance family (SMR) protein</fullName>
    </submittedName>
</protein>
<dbReference type="EMBL" id="CADCWD010000069">
    <property type="protein sequence ID" value="CAA9540645.1"/>
    <property type="molecule type" value="Genomic_DNA"/>
</dbReference>
<feature type="non-terminal residue" evidence="2">
    <location>
        <position position="1"/>
    </location>
</feature>
<proteinExistence type="predicted"/>
<feature type="non-terminal residue" evidence="2">
    <location>
        <position position="104"/>
    </location>
</feature>
<gene>
    <name evidence="2" type="ORF">AVDCRST_MAG23-2032</name>
</gene>
<evidence type="ECO:0000313" key="2">
    <source>
        <dbReference type="EMBL" id="CAA9540645.1"/>
    </source>
</evidence>
<name>A0A6J4U550_9SPHN</name>
<sequence>GLVPARPRWFLRSGFHHLPPLRRRLPQHSLDAGLPRVRDAEHGPARSRFSLHSDGHRLRSLGRHRSPGDGDRRHPLVSGAGLDGSHPPHLRSRGLHRGPEAHCM</sequence>
<feature type="region of interest" description="Disordered" evidence="1">
    <location>
        <begin position="36"/>
        <end position="104"/>
    </location>
</feature>
<evidence type="ECO:0000256" key="1">
    <source>
        <dbReference type="SAM" id="MobiDB-lite"/>
    </source>
</evidence>
<organism evidence="2">
    <name type="scientific">uncultured Sphingosinicella sp</name>
    <dbReference type="NCBI Taxonomy" id="478748"/>
    <lineage>
        <taxon>Bacteria</taxon>
        <taxon>Pseudomonadati</taxon>
        <taxon>Pseudomonadota</taxon>
        <taxon>Alphaproteobacteria</taxon>
        <taxon>Sphingomonadales</taxon>
        <taxon>Sphingosinicellaceae</taxon>
        <taxon>Sphingosinicella</taxon>
        <taxon>environmental samples</taxon>
    </lineage>
</organism>
<reference evidence="2" key="1">
    <citation type="submission" date="2020-02" db="EMBL/GenBank/DDBJ databases">
        <authorList>
            <person name="Meier V. D."/>
        </authorList>
    </citation>
    <scope>NUCLEOTIDE SEQUENCE</scope>
    <source>
        <strain evidence="2">AVDCRST_MAG23</strain>
    </source>
</reference>